<dbReference type="GeneID" id="18873522"/>
<sequence>MSANHEFLKLVRNSKFAQVATPLSKNIRGDSTIPTHQIIYTPKNSAQRSIYGIKTALPKQVGSSFISFNDIDNYTGMPDVEKNSGKYYKIKNFQEMGLATKNLYSESNPLFPGQSTKSEPTNREETLVNYLNMNKRVYTSEVQKVLQKNPGIHREFKKWLAKNHPQAFVAQPSPAAMADLLKSFLHESKAVHKKEWNLLDFGKEDAQIRVLGNGGFSYNQKGRLTNTPNGIKHDVIAPGRLLSTKDAAIGGFVSHAHDRSISLQYNYARSYPGKHILQFSMPFKVSEAVVTDDGAVRVTAEGVKVGDWMRKQTHSYAPSNPNFQSTAERHKTDTESLQSLLNLILPN</sequence>
<dbReference type="PANTHER" id="PTHR28058:SF1">
    <property type="entry name" value="SMALL RIBOSOMAL SUBUNIT PROTEIN BS1M"/>
    <property type="match status" value="1"/>
</dbReference>
<reference evidence="1 2" key="1">
    <citation type="journal article" date="2011" name="Proc. Natl. Acad. Sci. U.S.A.">
        <title>Comparative genomics of xylose-fermenting fungi for enhanced biofuel production.</title>
        <authorList>
            <person name="Wohlbach D.J."/>
            <person name="Kuo A."/>
            <person name="Sato T.K."/>
            <person name="Potts K.M."/>
            <person name="Salamov A.A."/>
            <person name="LaButti K.M."/>
            <person name="Sun H."/>
            <person name="Clum A."/>
            <person name="Pangilinan J.L."/>
            <person name="Lindquist E.A."/>
            <person name="Lucas S."/>
            <person name="Lapidus A."/>
            <person name="Jin M."/>
            <person name="Gunawan C."/>
            <person name="Balan V."/>
            <person name="Dale B.E."/>
            <person name="Jeffries T.W."/>
            <person name="Zinkel R."/>
            <person name="Barry K.W."/>
            <person name="Grigoriev I.V."/>
            <person name="Gasch A.P."/>
        </authorList>
    </citation>
    <scope>NUCLEOTIDE SEQUENCE [LARGE SCALE GENOMIC DNA]</scope>
    <source>
        <strain evidence="2">NRRL Y-27907 / 11-Y1</strain>
    </source>
</reference>
<dbReference type="InterPro" id="IPR016712">
    <property type="entry name" value="Rbsml_bS1m-like"/>
</dbReference>
<dbReference type="HOGENOM" id="CLU_063080_1_0_1"/>
<dbReference type="GO" id="GO:0003735">
    <property type="term" value="F:structural constituent of ribosome"/>
    <property type="evidence" value="ECO:0007669"/>
    <property type="project" value="TreeGrafter"/>
</dbReference>
<dbReference type="KEGG" id="spaa:SPAPADRAFT_60682"/>
<organism evidence="2">
    <name type="scientific">Spathaspora passalidarum (strain NRRL Y-27907 / 11-Y1)</name>
    <dbReference type="NCBI Taxonomy" id="619300"/>
    <lineage>
        <taxon>Eukaryota</taxon>
        <taxon>Fungi</taxon>
        <taxon>Dikarya</taxon>
        <taxon>Ascomycota</taxon>
        <taxon>Saccharomycotina</taxon>
        <taxon>Pichiomycetes</taxon>
        <taxon>Debaryomycetaceae</taxon>
        <taxon>Spathaspora</taxon>
    </lineage>
</organism>
<dbReference type="FunCoup" id="G3ALZ1">
    <property type="interactions" value="129"/>
</dbReference>
<dbReference type="OMA" id="KNAPGKH"/>
<dbReference type="eggNOG" id="ENOG502R4KN">
    <property type="taxonomic scope" value="Eukaryota"/>
</dbReference>
<accession>G3ALZ1</accession>
<dbReference type="GO" id="GO:0070124">
    <property type="term" value="P:mitochondrial translational initiation"/>
    <property type="evidence" value="ECO:0007669"/>
    <property type="project" value="TreeGrafter"/>
</dbReference>
<evidence type="ECO:0000313" key="1">
    <source>
        <dbReference type="EMBL" id="EGW33344.1"/>
    </source>
</evidence>
<dbReference type="Pfam" id="PF11709">
    <property type="entry name" value="Mit_ribos_Mrp51"/>
    <property type="match status" value="1"/>
</dbReference>
<dbReference type="RefSeq" id="XP_007374859.1">
    <property type="nucleotide sequence ID" value="XM_007374797.1"/>
</dbReference>
<proteinExistence type="predicted"/>
<dbReference type="PANTHER" id="PTHR28058">
    <property type="entry name" value="37S RIBOSOMAL PROTEIN MRP51, MITOCHONDRIAL"/>
    <property type="match status" value="1"/>
</dbReference>
<dbReference type="STRING" id="619300.G3ALZ1"/>
<dbReference type="GO" id="GO:0005763">
    <property type="term" value="C:mitochondrial small ribosomal subunit"/>
    <property type="evidence" value="ECO:0007669"/>
    <property type="project" value="TreeGrafter"/>
</dbReference>
<evidence type="ECO:0000313" key="2">
    <source>
        <dbReference type="Proteomes" id="UP000000709"/>
    </source>
</evidence>
<dbReference type="EMBL" id="GL996501">
    <property type="protein sequence ID" value="EGW33344.1"/>
    <property type="molecule type" value="Genomic_DNA"/>
</dbReference>
<keyword evidence="2" id="KW-1185">Reference proteome</keyword>
<dbReference type="AlphaFoldDB" id="G3ALZ1"/>
<protein>
    <submittedName>
        <fullName evidence="1">Mitochondrial ribosome small subunit component</fullName>
    </submittedName>
</protein>
<dbReference type="OrthoDB" id="2735536at2759"/>
<dbReference type="InParanoid" id="G3ALZ1"/>
<gene>
    <name evidence="1" type="ORF">SPAPADRAFT_60682</name>
</gene>
<name>G3ALZ1_SPAPN</name>
<dbReference type="Proteomes" id="UP000000709">
    <property type="component" value="Unassembled WGS sequence"/>
</dbReference>